<protein>
    <submittedName>
        <fullName evidence="1">Uncharacterized protein</fullName>
    </submittedName>
</protein>
<evidence type="ECO:0000313" key="1">
    <source>
        <dbReference type="EMBL" id="SNZ07412.1"/>
    </source>
</evidence>
<evidence type="ECO:0000313" key="2">
    <source>
        <dbReference type="Proteomes" id="UP000219439"/>
    </source>
</evidence>
<name>A0A285ND53_9HYPH</name>
<gene>
    <name evidence="1" type="ORF">SAMN06265368_0931</name>
</gene>
<keyword evidence="2" id="KW-1185">Reference proteome</keyword>
<accession>A0A285ND53</accession>
<dbReference type="RefSeq" id="WP_097152198.1">
    <property type="nucleotide sequence ID" value="NZ_OBEL01000001.1"/>
</dbReference>
<proteinExistence type="predicted"/>
<dbReference type="EMBL" id="OBEL01000001">
    <property type="protein sequence ID" value="SNZ07412.1"/>
    <property type="molecule type" value="Genomic_DNA"/>
</dbReference>
<dbReference type="AlphaFoldDB" id="A0A285ND53"/>
<organism evidence="1 2">
    <name type="scientific">Cohaesibacter gelatinilyticus</name>
    <dbReference type="NCBI Taxonomy" id="372072"/>
    <lineage>
        <taxon>Bacteria</taxon>
        <taxon>Pseudomonadati</taxon>
        <taxon>Pseudomonadota</taxon>
        <taxon>Alphaproteobacteria</taxon>
        <taxon>Hyphomicrobiales</taxon>
        <taxon>Cohaesibacteraceae</taxon>
    </lineage>
</organism>
<reference evidence="1 2" key="1">
    <citation type="submission" date="2017-09" db="EMBL/GenBank/DDBJ databases">
        <authorList>
            <person name="Ehlers B."/>
            <person name="Leendertz F.H."/>
        </authorList>
    </citation>
    <scope>NUCLEOTIDE SEQUENCE [LARGE SCALE GENOMIC DNA]</scope>
    <source>
        <strain evidence="1 2">DSM 18289</strain>
    </source>
</reference>
<sequence>MTYSNPHTHGGYSAGHSWYYLLGGKVLTPKQIRDATCQSGYQGYARDDIHAADRKAEPQRSATLRQFREKFEADLKKDLRFYRRMALTLHRYRKQRGTPETPVCSDDIHTAMSLKHNHLVNGFAHLILIDELLNQQGDLFGLW</sequence>
<dbReference type="Proteomes" id="UP000219439">
    <property type="component" value="Unassembled WGS sequence"/>
</dbReference>
<dbReference type="OrthoDB" id="7619538at2"/>